<keyword evidence="1" id="KW-0812">Transmembrane</keyword>
<reference evidence="2 3" key="1">
    <citation type="submission" date="2014-09" db="EMBL/GenBank/DDBJ databases">
        <title>Draft Genome Sequence of Draconibacterium sp. JN14CK-3.</title>
        <authorList>
            <person name="Dong C."/>
            <person name="Lai Q."/>
            <person name="Shao Z."/>
        </authorList>
    </citation>
    <scope>NUCLEOTIDE SEQUENCE [LARGE SCALE GENOMIC DNA]</scope>
    <source>
        <strain evidence="2 3">JN14CK-3</strain>
    </source>
</reference>
<name>A0A0D8J5P2_9BACT</name>
<sequence length="60" mass="7077">MVAVKNRFEAFPMTWGRWQTGFIQAFVLWAGCINCLRWAVVAWGREEKGANMYVAYFVWI</sequence>
<evidence type="ECO:0000313" key="2">
    <source>
        <dbReference type="EMBL" id="KJF42265.1"/>
    </source>
</evidence>
<keyword evidence="1" id="KW-0472">Membrane</keyword>
<dbReference type="PROSITE" id="PS51257">
    <property type="entry name" value="PROKAR_LIPOPROTEIN"/>
    <property type="match status" value="1"/>
</dbReference>
<accession>A0A0D8J5P2</accession>
<evidence type="ECO:0000256" key="1">
    <source>
        <dbReference type="SAM" id="Phobius"/>
    </source>
</evidence>
<gene>
    <name evidence="2" type="ORF">LH29_20960</name>
</gene>
<organism evidence="2 3">
    <name type="scientific">Draconibacterium sediminis</name>
    <dbReference type="NCBI Taxonomy" id="1544798"/>
    <lineage>
        <taxon>Bacteria</taxon>
        <taxon>Pseudomonadati</taxon>
        <taxon>Bacteroidota</taxon>
        <taxon>Bacteroidia</taxon>
        <taxon>Marinilabiliales</taxon>
        <taxon>Prolixibacteraceae</taxon>
        <taxon>Draconibacterium</taxon>
    </lineage>
</organism>
<comment type="caution">
    <text evidence="2">The sequence shown here is derived from an EMBL/GenBank/DDBJ whole genome shotgun (WGS) entry which is preliminary data.</text>
</comment>
<protein>
    <submittedName>
        <fullName evidence="2">Uncharacterized protein</fullName>
    </submittedName>
</protein>
<dbReference type="Proteomes" id="UP000032544">
    <property type="component" value="Unassembled WGS sequence"/>
</dbReference>
<feature type="transmembrane region" description="Helical" evidence="1">
    <location>
        <begin position="22"/>
        <end position="43"/>
    </location>
</feature>
<dbReference type="AlphaFoldDB" id="A0A0D8J5P2"/>
<keyword evidence="3" id="KW-1185">Reference proteome</keyword>
<dbReference type="EMBL" id="JRHC01000006">
    <property type="protein sequence ID" value="KJF42265.1"/>
    <property type="molecule type" value="Genomic_DNA"/>
</dbReference>
<keyword evidence="1" id="KW-1133">Transmembrane helix</keyword>
<proteinExistence type="predicted"/>
<evidence type="ECO:0000313" key="3">
    <source>
        <dbReference type="Proteomes" id="UP000032544"/>
    </source>
</evidence>